<dbReference type="EMBL" id="LBMM01007507">
    <property type="protein sequence ID" value="KMQ89674.1"/>
    <property type="molecule type" value="Genomic_DNA"/>
</dbReference>
<name>A0A0J7KHG4_LASNI</name>
<evidence type="ECO:0000313" key="1">
    <source>
        <dbReference type="EMBL" id="KMQ89674.1"/>
    </source>
</evidence>
<reference evidence="1 2" key="1">
    <citation type="submission" date="2015-04" db="EMBL/GenBank/DDBJ databases">
        <title>Lasius niger genome sequencing.</title>
        <authorList>
            <person name="Konorov E.A."/>
            <person name="Nikitin M.A."/>
            <person name="Kirill M.V."/>
            <person name="Chang P."/>
        </authorList>
    </citation>
    <scope>NUCLEOTIDE SEQUENCE [LARGE SCALE GENOMIC DNA]</scope>
    <source>
        <tissue evidence="1">Whole</tissue>
    </source>
</reference>
<sequence>MRVSKLEGSVIPKTVAAAIAEAGGCPESEVRTGSVRRIPSGPGSIWVRLPLSAAVKVVDAGRLKVGWA</sequence>
<dbReference type="AlphaFoldDB" id="A0A0J7KHG4"/>
<evidence type="ECO:0000313" key="2">
    <source>
        <dbReference type="Proteomes" id="UP000036403"/>
    </source>
</evidence>
<proteinExistence type="predicted"/>
<dbReference type="PaxDb" id="67767-A0A0J7KHG4"/>
<accession>A0A0J7KHG4</accession>
<dbReference type="Proteomes" id="UP000036403">
    <property type="component" value="Unassembled WGS sequence"/>
</dbReference>
<protein>
    <submittedName>
        <fullName evidence="1">Gag-pol polyprotein</fullName>
    </submittedName>
</protein>
<organism evidence="1 2">
    <name type="scientific">Lasius niger</name>
    <name type="common">Black garden ant</name>
    <dbReference type="NCBI Taxonomy" id="67767"/>
    <lineage>
        <taxon>Eukaryota</taxon>
        <taxon>Metazoa</taxon>
        <taxon>Ecdysozoa</taxon>
        <taxon>Arthropoda</taxon>
        <taxon>Hexapoda</taxon>
        <taxon>Insecta</taxon>
        <taxon>Pterygota</taxon>
        <taxon>Neoptera</taxon>
        <taxon>Endopterygota</taxon>
        <taxon>Hymenoptera</taxon>
        <taxon>Apocrita</taxon>
        <taxon>Aculeata</taxon>
        <taxon>Formicoidea</taxon>
        <taxon>Formicidae</taxon>
        <taxon>Formicinae</taxon>
        <taxon>Lasius</taxon>
        <taxon>Lasius</taxon>
    </lineage>
</organism>
<keyword evidence="2" id="KW-1185">Reference proteome</keyword>
<dbReference type="OrthoDB" id="7490362at2759"/>
<comment type="caution">
    <text evidence="1">The sequence shown here is derived from an EMBL/GenBank/DDBJ whole genome shotgun (WGS) entry which is preliminary data.</text>
</comment>
<gene>
    <name evidence="1" type="ORF">RF55_10671</name>
</gene>